<keyword evidence="7" id="KW-0963">Cytoplasm</keyword>
<feature type="compositionally biased region" description="Low complexity" evidence="16">
    <location>
        <begin position="456"/>
        <end position="472"/>
    </location>
</feature>
<evidence type="ECO:0000259" key="17">
    <source>
        <dbReference type="PROSITE" id="PS51140"/>
    </source>
</evidence>
<dbReference type="EMBL" id="BFAD01000010">
    <property type="protein sequence ID" value="GBE87142.1"/>
    <property type="molecule type" value="Genomic_DNA"/>
</dbReference>
<comment type="similarity">
    <text evidence="4">Belongs to the DEF1 family.</text>
</comment>
<dbReference type="PROSITE" id="PS51140">
    <property type="entry name" value="CUE"/>
    <property type="match status" value="1"/>
</dbReference>
<dbReference type="AlphaFoldDB" id="A0A401GY67"/>
<dbReference type="Proteomes" id="UP000287166">
    <property type="component" value="Unassembled WGS sequence"/>
</dbReference>
<feature type="region of interest" description="Disordered" evidence="16">
    <location>
        <begin position="947"/>
        <end position="996"/>
    </location>
</feature>
<dbReference type="OrthoDB" id="5396806at2759"/>
<evidence type="ECO:0000256" key="11">
    <source>
        <dbReference type="ARBA" id="ARBA00022843"/>
    </source>
</evidence>
<dbReference type="PANTHER" id="PTHR16308:SF13">
    <property type="entry name" value="PROTEIN LINGERER"/>
    <property type="match status" value="1"/>
</dbReference>
<evidence type="ECO:0000256" key="9">
    <source>
        <dbReference type="ARBA" id="ARBA00022763"/>
    </source>
</evidence>
<dbReference type="InterPro" id="IPR003892">
    <property type="entry name" value="CUE"/>
</dbReference>
<feature type="compositionally biased region" description="Gly residues" evidence="16">
    <location>
        <begin position="970"/>
        <end position="980"/>
    </location>
</feature>
<dbReference type="InParanoid" id="A0A401GY67"/>
<gene>
    <name evidence="18" type="ORF">SCP_1003890</name>
</gene>
<evidence type="ECO:0000256" key="4">
    <source>
        <dbReference type="ARBA" id="ARBA00005491"/>
    </source>
</evidence>
<feature type="region of interest" description="Disordered" evidence="16">
    <location>
        <begin position="787"/>
        <end position="848"/>
    </location>
</feature>
<keyword evidence="19" id="KW-1185">Reference proteome</keyword>
<evidence type="ECO:0000256" key="5">
    <source>
        <dbReference type="ARBA" id="ARBA00020536"/>
    </source>
</evidence>
<dbReference type="FunCoup" id="A0A401GY67">
    <property type="interactions" value="149"/>
</dbReference>
<dbReference type="GO" id="GO:0005737">
    <property type="term" value="C:cytoplasm"/>
    <property type="evidence" value="ECO:0007669"/>
    <property type="project" value="UniProtKB-SubCell"/>
</dbReference>
<comment type="subcellular location">
    <subcellularLocation>
        <location evidence="3">Chromosome</location>
        <location evidence="3">Telomere</location>
    </subcellularLocation>
    <subcellularLocation>
        <location evidence="2">Cytoplasm</location>
    </subcellularLocation>
    <subcellularLocation>
        <location evidence="1">Nucleus</location>
    </subcellularLocation>
</comment>
<protein>
    <recommendedName>
        <fullName evidence="5">RNA polymerase II degradation factor 1</fullName>
    </recommendedName>
</protein>
<evidence type="ECO:0000256" key="14">
    <source>
        <dbReference type="ARBA" id="ARBA00023204"/>
    </source>
</evidence>
<evidence type="ECO:0000256" key="7">
    <source>
        <dbReference type="ARBA" id="ARBA00022490"/>
    </source>
</evidence>
<dbReference type="GeneID" id="38784059"/>
<keyword evidence="10" id="KW-0833">Ubl conjugation pathway</keyword>
<accession>A0A401GY67</accession>
<reference evidence="18 19" key="1">
    <citation type="journal article" date="2018" name="Sci. Rep.">
        <title>Genome sequence of the cauliflower mushroom Sparassis crispa (Hanabiratake) and its association with beneficial usage.</title>
        <authorList>
            <person name="Kiyama R."/>
            <person name="Furutani Y."/>
            <person name="Kawaguchi K."/>
            <person name="Nakanishi T."/>
        </authorList>
    </citation>
    <scope>NUCLEOTIDE SEQUENCE [LARGE SCALE GENOMIC DNA]</scope>
</reference>
<keyword evidence="12" id="KW-0779">Telomere</keyword>
<evidence type="ECO:0000256" key="8">
    <source>
        <dbReference type="ARBA" id="ARBA00022553"/>
    </source>
</evidence>
<name>A0A401GY67_9APHY</name>
<sequence length="996" mass="104710">MYQSPNFRRTQQLQPAVQDKYRTQASTLQELFPAWSNEDLQSVLDEVSGDIGLAVSRISEGHAEQWGSVNRKKDKKPTTSPSLQSKEPSSPRSGEFRGARGGRGGRGGAGRGGAARGSFARGAHHETNGHLPRRSHGTETAVSKPEASASTTATPVAAPSKLAEDGAQTPAEAWEHPPSEATTNAAPSTQSAWGTSTPTTWGGDTAVNGSAAHPAHAPSAAPQRPASVKVTKTPATSKMSWAQIARPHEKAAPTPSAPVPASTVAPAIVPAPSTAPLAAPEHSPLLEEAPAELPQQGWEEPTTVQAPTWEDEPPAVLAADTWAAETQRTAEEPKAVEVEVHVPEEPAVVPEHAVPSALPPQLQQPPIVESLPAVVKPITPAAHTRPAAVAHRSSAKFKTTDQAVVMPSSNFGTVEKVGMQFGSLSVGGDDLDVTTYEPASPEEVSVRATEPSAFDPQLSSQPSSVPAPAQLQETPATPIISPPTQPSAAPNVFQQALPQQVQQQQHQQQQTQQPTQHVAQPQHSLPPSLTQPVVPTQAQIQAQPSLPASGTSTSSISQYSQSLPQQSISNHQLPQSQAQQQHLPYVQHGLPSHFEPAQNQAHSPSIPHAQQQQQSLGGASYFRQPEAPYFHTPTPPATQAQESPYGAFGQLGQQQIQHQGQGSRLTGFGGEYGYTDTQRTFYDSYSGSAGFGNHNVLGHDEIKGLPGAQQQSHGAPGLPPTNSQSSQQLPPSSQTNQAQPNAGQGPQQSYPPPLPYYFPYPQNQYYGSPYNSGYTVPQPFVKYPTVFQAGPPGPQSAPSPAAKQGPGAVQPQSPYAQNLYGQQHPSSAYDDLGYQHHSQHSHAQSVGSTIPQAEYGKSLYGAGGQGMQGFMGLGQSNGPSSGPPIGQRAGGASPETVYKPYGGNVGVKDVGGGVGVGQGGVGQPQTRGGVQQPAQAGFYGAQRFGAGTSAVPQSQQAQQHQPQGQVPQGHMGGYPQGGSDAGQFYTYQPRQQQYWQ</sequence>
<evidence type="ECO:0000256" key="13">
    <source>
        <dbReference type="ARBA" id="ARBA00023125"/>
    </source>
</evidence>
<feature type="compositionally biased region" description="Polar residues" evidence="16">
    <location>
        <begin position="180"/>
        <end position="202"/>
    </location>
</feature>
<keyword evidence="14" id="KW-0234">DNA repair</keyword>
<feature type="compositionally biased region" description="Low complexity" evidence="16">
    <location>
        <begin position="545"/>
        <end position="584"/>
    </location>
</feature>
<feature type="compositionally biased region" description="Polar residues" evidence="16">
    <location>
        <begin position="810"/>
        <end position="826"/>
    </location>
</feature>
<feature type="compositionally biased region" description="Low complexity" evidence="16">
    <location>
        <begin position="494"/>
        <end position="522"/>
    </location>
</feature>
<feature type="region of interest" description="Disordered" evidence="16">
    <location>
        <begin position="698"/>
        <end position="757"/>
    </location>
</feature>
<dbReference type="GO" id="GO:0043130">
    <property type="term" value="F:ubiquitin binding"/>
    <property type="evidence" value="ECO:0007669"/>
    <property type="project" value="InterPro"/>
</dbReference>
<dbReference type="Pfam" id="PF02845">
    <property type="entry name" value="CUE"/>
    <property type="match status" value="1"/>
</dbReference>
<feature type="region of interest" description="Disordered" evidence="16">
    <location>
        <begin position="870"/>
        <end position="897"/>
    </location>
</feature>
<feature type="compositionally biased region" description="Polar residues" evidence="16">
    <location>
        <begin position="523"/>
        <end position="544"/>
    </location>
</feature>
<keyword evidence="6" id="KW-0158">Chromosome</keyword>
<feature type="compositionally biased region" description="Low complexity" evidence="16">
    <location>
        <begin position="798"/>
        <end position="808"/>
    </location>
</feature>
<dbReference type="CDD" id="cd14368">
    <property type="entry name" value="CUE_DEF1_like"/>
    <property type="match status" value="1"/>
</dbReference>
<evidence type="ECO:0000256" key="3">
    <source>
        <dbReference type="ARBA" id="ARBA00004574"/>
    </source>
</evidence>
<keyword evidence="9" id="KW-0227">DNA damage</keyword>
<evidence type="ECO:0000256" key="6">
    <source>
        <dbReference type="ARBA" id="ARBA00022454"/>
    </source>
</evidence>
<evidence type="ECO:0000256" key="1">
    <source>
        <dbReference type="ARBA" id="ARBA00004123"/>
    </source>
</evidence>
<evidence type="ECO:0000256" key="2">
    <source>
        <dbReference type="ARBA" id="ARBA00004496"/>
    </source>
</evidence>
<keyword evidence="11" id="KW-0832">Ubl conjugation</keyword>
<dbReference type="STRING" id="139825.A0A401GY67"/>
<dbReference type="GO" id="GO:0003677">
    <property type="term" value="F:DNA binding"/>
    <property type="evidence" value="ECO:0007669"/>
    <property type="project" value="UniProtKB-KW"/>
</dbReference>
<evidence type="ECO:0000313" key="19">
    <source>
        <dbReference type="Proteomes" id="UP000287166"/>
    </source>
</evidence>
<evidence type="ECO:0000256" key="12">
    <source>
        <dbReference type="ARBA" id="ARBA00022895"/>
    </source>
</evidence>
<feature type="compositionally biased region" description="Low complexity" evidence="16">
    <location>
        <begin position="949"/>
        <end position="969"/>
    </location>
</feature>
<feature type="compositionally biased region" description="Low complexity" evidence="16">
    <location>
        <begin position="720"/>
        <end position="748"/>
    </location>
</feature>
<proteinExistence type="inferred from homology"/>
<dbReference type="GO" id="GO:0006281">
    <property type="term" value="P:DNA repair"/>
    <property type="evidence" value="ECO:0007669"/>
    <property type="project" value="UniProtKB-KW"/>
</dbReference>
<dbReference type="PANTHER" id="PTHR16308">
    <property type="entry name" value="UBIQUITIN ASSOCIATED PROTEIN 2-LIKE/LINGERER"/>
    <property type="match status" value="1"/>
</dbReference>
<feature type="region of interest" description="Disordered" evidence="16">
    <location>
        <begin position="64"/>
        <end position="235"/>
    </location>
</feature>
<dbReference type="RefSeq" id="XP_027618055.1">
    <property type="nucleotide sequence ID" value="XM_027762254.1"/>
</dbReference>
<feature type="compositionally biased region" description="Polar residues" evidence="16">
    <location>
        <begin position="78"/>
        <end position="91"/>
    </location>
</feature>
<feature type="compositionally biased region" description="Low complexity" evidence="16">
    <location>
        <begin position="210"/>
        <end position="227"/>
    </location>
</feature>
<evidence type="ECO:0000256" key="15">
    <source>
        <dbReference type="ARBA" id="ARBA00023242"/>
    </source>
</evidence>
<keyword evidence="13" id="KW-0238">DNA-binding</keyword>
<dbReference type="InterPro" id="IPR051833">
    <property type="entry name" value="TC-DDR_regulator"/>
</dbReference>
<dbReference type="GO" id="GO:0000781">
    <property type="term" value="C:chromosome, telomeric region"/>
    <property type="evidence" value="ECO:0007669"/>
    <property type="project" value="UniProtKB-SubCell"/>
</dbReference>
<evidence type="ECO:0000313" key="18">
    <source>
        <dbReference type="EMBL" id="GBE87142.1"/>
    </source>
</evidence>
<evidence type="ECO:0000256" key="16">
    <source>
        <dbReference type="SAM" id="MobiDB-lite"/>
    </source>
</evidence>
<feature type="compositionally biased region" description="Low complexity" evidence="16">
    <location>
        <begin position="145"/>
        <end position="160"/>
    </location>
</feature>
<keyword evidence="8" id="KW-0597">Phosphoprotein</keyword>
<feature type="region of interest" description="Disordered" evidence="16">
    <location>
        <begin position="432"/>
        <end position="647"/>
    </location>
</feature>
<dbReference type="InterPro" id="IPR041803">
    <property type="entry name" value="DEF1_CUE"/>
</dbReference>
<keyword evidence="15" id="KW-0539">Nucleus</keyword>
<dbReference type="GO" id="GO:0005634">
    <property type="term" value="C:nucleus"/>
    <property type="evidence" value="ECO:0007669"/>
    <property type="project" value="UniProtKB-SubCell"/>
</dbReference>
<comment type="caution">
    <text evidence="18">The sequence shown here is derived from an EMBL/GenBank/DDBJ whole genome shotgun (WGS) entry which is preliminary data.</text>
</comment>
<feature type="compositionally biased region" description="Polar residues" evidence="16">
    <location>
        <begin position="985"/>
        <end position="996"/>
    </location>
</feature>
<organism evidence="18 19">
    <name type="scientific">Sparassis crispa</name>
    <dbReference type="NCBI Taxonomy" id="139825"/>
    <lineage>
        <taxon>Eukaryota</taxon>
        <taxon>Fungi</taxon>
        <taxon>Dikarya</taxon>
        <taxon>Basidiomycota</taxon>
        <taxon>Agaricomycotina</taxon>
        <taxon>Agaricomycetes</taxon>
        <taxon>Polyporales</taxon>
        <taxon>Sparassidaceae</taxon>
        <taxon>Sparassis</taxon>
    </lineage>
</organism>
<evidence type="ECO:0000256" key="10">
    <source>
        <dbReference type="ARBA" id="ARBA00022786"/>
    </source>
</evidence>
<feature type="domain" description="CUE" evidence="17">
    <location>
        <begin position="20"/>
        <end position="63"/>
    </location>
</feature>
<feature type="compositionally biased region" description="Gly residues" evidence="16">
    <location>
        <begin position="99"/>
        <end position="115"/>
    </location>
</feature>